<organism evidence="2 3">
    <name type="scientific">Haloactinospora alba</name>
    <dbReference type="NCBI Taxonomy" id="405555"/>
    <lineage>
        <taxon>Bacteria</taxon>
        <taxon>Bacillati</taxon>
        <taxon>Actinomycetota</taxon>
        <taxon>Actinomycetes</taxon>
        <taxon>Streptosporangiales</taxon>
        <taxon>Nocardiopsidaceae</taxon>
        <taxon>Haloactinospora</taxon>
    </lineage>
</organism>
<evidence type="ECO:0000259" key="1">
    <source>
        <dbReference type="PROSITE" id="PS50943"/>
    </source>
</evidence>
<dbReference type="OrthoDB" id="5177725at2"/>
<dbReference type="CDD" id="cd00093">
    <property type="entry name" value="HTH_XRE"/>
    <property type="match status" value="1"/>
</dbReference>
<dbReference type="InterPro" id="IPR001387">
    <property type="entry name" value="Cro/C1-type_HTH"/>
</dbReference>
<dbReference type="Proteomes" id="UP000317422">
    <property type="component" value="Unassembled WGS sequence"/>
</dbReference>
<sequence>MPDDTSQTVRHRRVSGELKRLREEQGLGTVEVSQRMNWDRTKLNRIERGDWKRLKEQDVRGLAQLYGVTEEAKQDALVAMAKQAKQKGWWARYSDLLGAGTYISLEAEASKLRFYGGMMVPGLLQTSGYARALIRGSGVDDEAEVKRRLEARLTRQKLLDSEGSPEIRAIVDEAALRKHIGGKLTMREQLLHLMLLNDQGAAHIHVLPDSAGAHQSLTGQFALLDFPSKEQDPVVFIDISRDGLFMEDPDDIRTYTVIYDSLCQAAFSPEASNEHMAHLVDTLAE</sequence>
<dbReference type="SUPFAM" id="SSF47413">
    <property type="entry name" value="lambda repressor-like DNA-binding domains"/>
    <property type="match status" value="1"/>
</dbReference>
<dbReference type="EMBL" id="VFQC01000001">
    <property type="protein sequence ID" value="TQN32840.1"/>
    <property type="molecule type" value="Genomic_DNA"/>
</dbReference>
<dbReference type="RefSeq" id="WP_141924291.1">
    <property type="nucleotide sequence ID" value="NZ_VFQC01000001.1"/>
</dbReference>
<reference evidence="2 3" key="1">
    <citation type="submission" date="2019-06" db="EMBL/GenBank/DDBJ databases">
        <title>Sequencing the genomes of 1000 actinobacteria strains.</title>
        <authorList>
            <person name="Klenk H.-P."/>
        </authorList>
    </citation>
    <scope>NUCLEOTIDE SEQUENCE [LARGE SCALE GENOMIC DNA]</scope>
    <source>
        <strain evidence="2 3">DSM 45015</strain>
    </source>
</reference>
<dbReference type="SMART" id="SM00530">
    <property type="entry name" value="HTH_XRE"/>
    <property type="match status" value="1"/>
</dbReference>
<keyword evidence="3" id="KW-1185">Reference proteome</keyword>
<gene>
    <name evidence="2" type="ORF">FHX37_2825</name>
</gene>
<dbReference type="GO" id="GO:0003677">
    <property type="term" value="F:DNA binding"/>
    <property type="evidence" value="ECO:0007669"/>
    <property type="project" value="InterPro"/>
</dbReference>
<dbReference type="AlphaFoldDB" id="A0A543NLY8"/>
<name>A0A543NLY8_9ACTN</name>
<dbReference type="InterPro" id="IPR043917">
    <property type="entry name" value="DUF5753"/>
</dbReference>
<protein>
    <submittedName>
        <fullName evidence="2">Helix-turn-helix protein</fullName>
    </submittedName>
</protein>
<dbReference type="Gene3D" id="1.10.260.40">
    <property type="entry name" value="lambda repressor-like DNA-binding domains"/>
    <property type="match status" value="1"/>
</dbReference>
<dbReference type="Pfam" id="PF19054">
    <property type="entry name" value="DUF5753"/>
    <property type="match status" value="1"/>
</dbReference>
<accession>A0A543NLY8</accession>
<dbReference type="PROSITE" id="PS50943">
    <property type="entry name" value="HTH_CROC1"/>
    <property type="match status" value="1"/>
</dbReference>
<evidence type="ECO:0000313" key="3">
    <source>
        <dbReference type="Proteomes" id="UP000317422"/>
    </source>
</evidence>
<dbReference type="Pfam" id="PF13560">
    <property type="entry name" value="HTH_31"/>
    <property type="match status" value="1"/>
</dbReference>
<proteinExistence type="predicted"/>
<evidence type="ECO:0000313" key="2">
    <source>
        <dbReference type="EMBL" id="TQN32840.1"/>
    </source>
</evidence>
<dbReference type="InterPro" id="IPR010982">
    <property type="entry name" value="Lambda_DNA-bd_dom_sf"/>
</dbReference>
<comment type="caution">
    <text evidence="2">The sequence shown here is derived from an EMBL/GenBank/DDBJ whole genome shotgun (WGS) entry which is preliminary data.</text>
</comment>
<feature type="domain" description="HTH cro/C1-type" evidence="1">
    <location>
        <begin position="18"/>
        <end position="73"/>
    </location>
</feature>